<dbReference type="RefSeq" id="XP_016762354.1">
    <property type="nucleotide sequence ID" value="XM_016900646.1"/>
</dbReference>
<dbReference type="Proteomes" id="UP000016931">
    <property type="component" value="Unassembled WGS sequence"/>
</dbReference>
<sequence>MVLIFEDLLMFACSSSSRRLLRTPSSPTRPSPPAAVPRAFSSIGGLTIANKPRRHVEGPPELVLLCRTTDPRCLEFADAFRRTRPRVRPPTTCGLSKLLARPPPPNKSHKLNAVLCNSHSDHWKLGSRTAVLSGVMSRSISIVGGQDLPNSPALRDSAPWDSESSPASIWQIALESRHVSRKSRLPRVHSERASTANLSYGRGCP</sequence>
<feature type="region of interest" description="Disordered" evidence="1">
    <location>
        <begin position="181"/>
        <end position="205"/>
    </location>
</feature>
<reference evidence="2 3" key="1">
    <citation type="journal article" date="2012" name="PLoS Pathog.">
        <title>Diverse lifestyles and strategies of plant pathogenesis encoded in the genomes of eighteen Dothideomycetes fungi.</title>
        <authorList>
            <person name="Ohm R.A."/>
            <person name="Feau N."/>
            <person name="Henrissat B."/>
            <person name="Schoch C.L."/>
            <person name="Horwitz B.A."/>
            <person name="Barry K.W."/>
            <person name="Condon B.J."/>
            <person name="Copeland A.C."/>
            <person name="Dhillon B."/>
            <person name="Glaser F."/>
            <person name="Hesse C.N."/>
            <person name="Kosti I."/>
            <person name="LaButti K."/>
            <person name="Lindquist E.A."/>
            <person name="Lucas S."/>
            <person name="Salamov A.A."/>
            <person name="Bradshaw R.E."/>
            <person name="Ciuffetti L."/>
            <person name="Hamelin R.C."/>
            <person name="Kema G.H.J."/>
            <person name="Lawrence C."/>
            <person name="Scott J.A."/>
            <person name="Spatafora J.W."/>
            <person name="Turgeon B.G."/>
            <person name="de Wit P.J.G.M."/>
            <person name="Zhong S."/>
            <person name="Goodwin S.B."/>
            <person name="Grigoriev I.V."/>
        </authorList>
    </citation>
    <scope>NUCLEOTIDE SEQUENCE [LARGE SCALE GENOMIC DNA]</scope>
    <source>
        <strain evidence="2 3">SO2202</strain>
    </source>
</reference>
<dbReference type="GeneID" id="27897783"/>
<evidence type="ECO:0000256" key="1">
    <source>
        <dbReference type="SAM" id="MobiDB-lite"/>
    </source>
</evidence>
<organism evidence="2 3">
    <name type="scientific">Sphaerulina musiva (strain SO2202)</name>
    <name type="common">Poplar stem canker fungus</name>
    <name type="synonym">Septoria musiva</name>
    <dbReference type="NCBI Taxonomy" id="692275"/>
    <lineage>
        <taxon>Eukaryota</taxon>
        <taxon>Fungi</taxon>
        <taxon>Dikarya</taxon>
        <taxon>Ascomycota</taxon>
        <taxon>Pezizomycotina</taxon>
        <taxon>Dothideomycetes</taxon>
        <taxon>Dothideomycetidae</taxon>
        <taxon>Mycosphaerellales</taxon>
        <taxon>Mycosphaerellaceae</taxon>
        <taxon>Sphaerulina</taxon>
    </lineage>
</organism>
<proteinExistence type="predicted"/>
<accession>M3CKC2</accession>
<evidence type="ECO:0000313" key="3">
    <source>
        <dbReference type="Proteomes" id="UP000016931"/>
    </source>
</evidence>
<gene>
    <name evidence="2" type="ORF">SEPMUDRAFT_106582</name>
</gene>
<name>M3CKC2_SPHMS</name>
<keyword evidence="3" id="KW-1185">Reference proteome</keyword>
<dbReference type="OrthoDB" id="1695362at2759"/>
<evidence type="ECO:0000313" key="2">
    <source>
        <dbReference type="EMBL" id="EMF14233.1"/>
    </source>
</evidence>
<dbReference type="EMBL" id="KB456262">
    <property type="protein sequence ID" value="EMF14233.1"/>
    <property type="molecule type" value="Genomic_DNA"/>
</dbReference>
<protein>
    <submittedName>
        <fullName evidence="2">Uncharacterized protein</fullName>
    </submittedName>
</protein>
<dbReference type="HOGENOM" id="CLU_1338250_0_0_1"/>
<dbReference type="AlphaFoldDB" id="M3CKC2"/>